<protein>
    <submittedName>
        <fullName evidence="1">Uncharacterized protein</fullName>
    </submittedName>
</protein>
<dbReference type="Proteomes" id="UP000014541">
    <property type="component" value="Unassembled WGS sequence"/>
</dbReference>
<proteinExistence type="predicted"/>
<accession>S3K1U2</accession>
<dbReference type="EMBL" id="ATFF01000002">
    <property type="protein sequence ID" value="EPF32188.1"/>
    <property type="molecule type" value="Genomic_DNA"/>
</dbReference>
<sequence length="126" mass="14569">MKPAAKKEIFNFFKSNENILRSYGVKRNRKMPLFASAIIFFAALLFTRCDWTFPADFIRIRVQNHTDEAIIISTGKIFIDVTIDKDIETLVVIVKNAPLYAEGKTSGKRYAVRTFYADNETWSIHK</sequence>
<evidence type="ECO:0000313" key="1">
    <source>
        <dbReference type="EMBL" id="EPF32188.1"/>
    </source>
</evidence>
<dbReference type="STRING" id="1125699.HMPREF9194_00183"/>
<dbReference type="RefSeq" id="WP_016524485.1">
    <property type="nucleotide sequence ID" value="NZ_KE332518.1"/>
</dbReference>
<organism evidence="1 2">
    <name type="scientific">Treponema maltophilum ATCC 51939</name>
    <dbReference type="NCBI Taxonomy" id="1125699"/>
    <lineage>
        <taxon>Bacteria</taxon>
        <taxon>Pseudomonadati</taxon>
        <taxon>Spirochaetota</taxon>
        <taxon>Spirochaetia</taxon>
        <taxon>Spirochaetales</taxon>
        <taxon>Treponemataceae</taxon>
        <taxon>Treponema</taxon>
    </lineage>
</organism>
<dbReference type="HOGENOM" id="CLU_1980623_0_0_12"/>
<reference evidence="1 2" key="1">
    <citation type="submission" date="2013-04" db="EMBL/GenBank/DDBJ databases">
        <title>The Genome Sequence of Treponema maltophilum ATCC 51939.</title>
        <authorList>
            <consortium name="The Broad Institute Genomics Platform"/>
            <person name="Earl A."/>
            <person name="Ward D."/>
            <person name="Feldgarden M."/>
            <person name="Gevers D."/>
            <person name="Leonetti C."/>
            <person name="Blanton J.M."/>
            <person name="Dewhirst F.E."/>
            <person name="Izard J."/>
            <person name="Walker B."/>
            <person name="Young S."/>
            <person name="Zeng Q."/>
            <person name="Gargeya S."/>
            <person name="Fitzgerald M."/>
            <person name="Haas B."/>
            <person name="Abouelleil A."/>
            <person name="Allen A.W."/>
            <person name="Alvarado L."/>
            <person name="Arachchi H.M."/>
            <person name="Berlin A.M."/>
            <person name="Chapman S.B."/>
            <person name="Gainer-Dewar J."/>
            <person name="Goldberg J."/>
            <person name="Griggs A."/>
            <person name="Gujja S."/>
            <person name="Hansen M."/>
            <person name="Howarth C."/>
            <person name="Imamovic A."/>
            <person name="Ireland A."/>
            <person name="Larimer J."/>
            <person name="McCowan C."/>
            <person name="Murphy C."/>
            <person name="Pearson M."/>
            <person name="Poon T.W."/>
            <person name="Priest M."/>
            <person name="Roberts A."/>
            <person name="Saif S."/>
            <person name="Shea T."/>
            <person name="Sisk P."/>
            <person name="Sykes S."/>
            <person name="Wortman J."/>
            <person name="Nusbaum C."/>
            <person name="Birren B."/>
        </authorList>
    </citation>
    <scope>NUCLEOTIDE SEQUENCE [LARGE SCALE GENOMIC DNA]</scope>
    <source>
        <strain evidence="1 2">ATCC 51939</strain>
    </source>
</reference>
<evidence type="ECO:0000313" key="2">
    <source>
        <dbReference type="Proteomes" id="UP000014541"/>
    </source>
</evidence>
<comment type="caution">
    <text evidence="1">The sequence shown here is derived from an EMBL/GenBank/DDBJ whole genome shotgun (WGS) entry which is preliminary data.</text>
</comment>
<keyword evidence="2" id="KW-1185">Reference proteome</keyword>
<dbReference type="AlphaFoldDB" id="S3K1U2"/>
<name>S3K1U2_TREMA</name>
<dbReference type="PATRIC" id="fig|1125699.3.peg.182"/>
<gene>
    <name evidence="1" type="ORF">HMPREF9194_00183</name>
</gene>